<protein>
    <submittedName>
        <fullName evidence="1">RCG57931</fullName>
    </submittedName>
</protein>
<gene>
    <name evidence="1" type="ORF">rCG_57931</name>
</gene>
<evidence type="ECO:0000313" key="2">
    <source>
        <dbReference type="Proteomes" id="UP000234681"/>
    </source>
</evidence>
<dbReference type="AlphaFoldDB" id="A6J3R8"/>
<evidence type="ECO:0000313" key="1">
    <source>
        <dbReference type="EMBL" id="EDL95241.1"/>
    </source>
</evidence>
<sequence>MEQMGMASCNRADKPGVRKGCRRLLEPFSQAPQKPFSLCTILEVWNGWPSQLFRKMILLQ</sequence>
<dbReference type="Proteomes" id="UP000234681">
    <property type="component" value="Chromosome 8"/>
</dbReference>
<dbReference type="EMBL" id="CH473975">
    <property type="protein sequence ID" value="EDL95241.1"/>
    <property type="molecule type" value="Genomic_DNA"/>
</dbReference>
<accession>A6J3R8</accession>
<name>A6J3R8_RAT</name>
<reference evidence="2" key="1">
    <citation type="submission" date="2005-09" db="EMBL/GenBank/DDBJ databases">
        <authorList>
            <person name="Mural R.J."/>
            <person name="Li P.W."/>
            <person name="Adams M.D."/>
            <person name="Amanatides P.G."/>
            <person name="Baden-Tillson H."/>
            <person name="Barnstead M."/>
            <person name="Chin S.H."/>
            <person name="Dew I."/>
            <person name="Evans C.A."/>
            <person name="Ferriera S."/>
            <person name="Flanigan M."/>
            <person name="Fosler C."/>
            <person name="Glodek A."/>
            <person name="Gu Z."/>
            <person name="Holt R.A."/>
            <person name="Jennings D."/>
            <person name="Kraft C.L."/>
            <person name="Lu F."/>
            <person name="Nguyen T."/>
            <person name="Nusskern D.R."/>
            <person name="Pfannkoch C.M."/>
            <person name="Sitter C."/>
            <person name="Sutton G.G."/>
            <person name="Venter J.C."/>
            <person name="Wang Z."/>
            <person name="Woodage T."/>
            <person name="Zheng X.H."/>
            <person name="Zhong F."/>
        </authorList>
    </citation>
    <scope>NUCLEOTIDE SEQUENCE [LARGE SCALE GENOMIC DNA]</scope>
    <source>
        <strain>BN</strain>
        <strain evidence="2">Sprague-Dawley</strain>
    </source>
</reference>
<organism evidence="1 2">
    <name type="scientific">Rattus norvegicus</name>
    <name type="common">Rat</name>
    <dbReference type="NCBI Taxonomy" id="10116"/>
    <lineage>
        <taxon>Eukaryota</taxon>
        <taxon>Metazoa</taxon>
        <taxon>Chordata</taxon>
        <taxon>Craniata</taxon>
        <taxon>Vertebrata</taxon>
        <taxon>Euteleostomi</taxon>
        <taxon>Mammalia</taxon>
        <taxon>Eutheria</taxon>
        <taxon>Euarchontoglires</taxon>
        <taxon>Glires</taxon>
        <taxon>Rodentia</taxon>
        <taxon>Myomorpha</taxon>
        <taxon>Muroidea</taxon>
        <taxon>Muridae</taxon>
        <taxon>Murinae</taxon>
        <taxon>Rattus</taxon>
    </lineage>
</organism>
<proteinExistence type="predicted"/>